<dbReference type="Gene3D" id="2.20.110.10">
    <property type="entry name" value="Histone H3 K4-specific methyltransferase SET7/9 N-terminal domain"/>
    <property type="match status" value="2"/>
</dbReference>
<keyword evidence="2 4" id="KW-0863">Zinc-finger</keyword>
<evidence type="ECO:0000256" key="1">
    <source>
        <dbReference type="ARBA" id="ARBA00022737"/>
    </source>
</evidence>
<feature type="region of interest" description="Disordered" evidence="6">
    <location>
        <begin position="528"/>
        <end position="563"/>
    </location>
</feature>
<dbReference type="Proteomes" id="UP001159405">
    <property type="component" value="Unassembled WGS sequence"/>
</dbReference>
<dbReference type="Pfam" id="PF02493">
    <property type="entry name" value="MORN"/>
    <property type="match status" value="5"/>
</dbReference>
<dbReference type="PROSITE" id="PS50089">
    <property type="entry name" value="ZF_RING_2"/>
    <property type="match status" value="2"/>
</dbReference>
<evidence type="ECO:0000313" key="8">
    <source>
        <dbReference type="EMBL" id="CAH3126398.1"/>
    </source>
</evidence>
<dbReference type="Pfam" id="PF13920">
    <property type="entry name" value="zf-C3HC4_3"/>
    <property type="match status" value="2"/>
</dbReference>
<dbReference type="Pfam" id="PF23287">
    <property type="entry name" value="KOW7_SPT5"/>
    <property type="match status" value="1"/>
</dbReference>
<dbReference type="Pfam" id="PF23288">
    <property type="entry name" value="KOW6_SPT5"/>
    <property type="match status" value="1"/>
</dbReference>
<feature type="coiled-coil region" evidence="5">
    <location>
        <begin position="884"/>
        <end position="918"/>
    </location>
</feature>
<feature type="coiled-coil region" evidence="5">
    <location>
        <begin position="1395"/>
        <end position="1422"/>
    </location>
</feature>
<keyword evidence="1" id="KW-0677">Repeat</keyword>
<evidence type="ECO:0000256" key="5">
    <source>
        <dbReference type="SAM" id="Coils"/>
    </source>
</evidence>
<feature type="region of interest" description="Disordered" evidence="6">
    <location>
        <begin position="137"/>
        <end position="156"/>
    </location>
</feature>
<evidence type="ECO:0000313" key="9">
    <source>
        <dbReference type="Proteomes" id="UP001159405"/>
    </source>
</evidence>
<dbReference type="Gene3D" id="1.10.10.2360">
    <property type="match status" value="1"/>
</dbReference>
<keyword evidence="3" id="KW-0862">Zinc</keyword>
<evidence type="ECO:0000256" key="4">
    <source>
        <dbReference type="PROSITE-ProRule" id="PRU00175"/>
    </source>
</evidence>
<dbReference type="SUPFAM" id="SSF82185">
    <property type="entry name" value="Histone H3 K4-specific methyltransferase SET7/9 N-terminal domain"/>
    <property type="match status" value="2"/>
</dbReference>
<evidence type="ECO:0000256" key="3">
    <source>
        <dbReference type="ARBA" id="ARBA00022833"/>
    </source>
</evidence>
<feature type="domain" description="RING-type" evidence="7">
    <location>
        <begin position="921"/>
        <end position="962"/>
    </location>
</feature>
<gene>
    <name evidence="8" type="ORF">PLOB_00032391</name>
</gene>
<keyword evidence="5" id="KW-0175">Coiled coil</keyword>
<dbReference type="SMART" id="SM00698">
    <property type="entry name" value="MORN"/>
    <property type="match status" value="4"/>
</dbReference>
<keyword evidence="9" id="KW-1185">Reference proteome</keyword>
<name>A0ABN8P276_9CNID</name>
<evidence type="ECO:0000259" key="7">
    <source>
        <dbReference type="PROSITE" id="PS50089"/>
    </source>
</evidence>
<dbReference type="PANTHER" id="PTHR43215:SF14">
    <property type="entry name" value="RADIAL SPOKE HEAD 1 HOMOLOG"/>
    <property type="match status" value="1"/>
</dbReference>
<dbReference type="EMBL" id="CALNXK010000042">
    <property type="protein sequence ID" value="CAH3126398.1"/>
    <property type="molecule type" value="Genomic_DNA"/>
</dbReference>
<feature type="region of interest" description="Disordered" evidence="6">
    <location>
        <begin position="1452"/>
        <end position="1475"/>
    </location>
</feature>
<keyword evidence="2 4" id="KW-0479">Metal-binding</keyword>
<reference evidence="8 9" key="1">
    <citation type="submission" date="2022-05" db="EMBL/GenBank/DDBJ databases">
        <authorList>
            <consortium name="Genoscope - CEA"/>
            <person name="William W."/>
        </authorList>
    </citation>
    <scope>NUCLEOTIDE SEQUENCE [LARGE SCALE GENOMIC DNA]</scope>
</reference>
<feature type="compositionally biased region" description="Polar residues" evidence="6">
    <location>
        <begin position="146"/>
        <end position="156"/>
    </location>
</feature>
<feature type="compositionally biased region" description="Polar residues" evidence="6">
    <location>
        <begin position="96"/>
        <end position="105"/>
    </location>
</feature>
<evidence type="ECO:0000256" key="6">
    <source>
        <dbReference type="SAM" id="MobiDB-lite"/>
    </source>
</evidence>
<evidence type="ECO:0000256" key="2">
    <source>
        <dbReference type="ARBA" id="ARBA00022771"/>
    </source>
</evidence>
<dbReference type="SUPFAM" id="SSF57850">
    <property type="entry name" value="RING/U-box"/>
    <property type="match status" value="2"/>
</dbReference>
<feature type="compositionally biased region" description="Basic and acidic residues" evidence="6">
    <location>
        <begin position="479"/>
        <end position="491"/>
    </location>
</feature>
<feature type="region of interest" description="Disordered" evidence="6">
    <location>
        <begin position="85"/>
        <end position="124"/>
    </location>
</feature>
<feature type="region of interest" description="Disordered" evidence="6">
    <location>
        <begin position="1027"/>
        <end position="1047"/>
    </location>
</feature>
<feature type="compositionally biased region" description="Basic and acidic residues" evidence="6">
    <location>
        <begin position="85"/>
        <end position="95"/>
    </location>
</feature>
<organism evidence="8 9">
    <name type="scientific">Porites lobata</name>
    <dbReference type="NCBI Taxonomy" id="104759"/>
    <lineage>
        <taxon>Eukaryota</taxon>
        <taxon>Metazoa</taxon>
        <taxon>Cnidaria</taxon>
        <taxon>Anthozoa</taxon>
        <taxon>Hexacorallia</taxon>
        <taxon>Scleractinia</taxon>
        <taxon>Fungiina</taxon>
        <taxon>Poritidae</taxon>
        <taxon>Porites</taxon>
    </lineage>
</organism>
<feature type="domain" description="RING-type" evidence="7">
    <location>
        <begin position="1497"/>
        <end position="1537"/>
    </location>
</feature>
<proteinExistence type="predicted"/>
<feature type="region of interest" description="Disordered" evidence="6">
    <location>
        <begin position="668"/>
        <end position="687"/>
    </location>
</feature>
<sequence>MSSKVALRVSYEDDENQETFIYSGQTVVTPCKDHPSTAWTLSGTPFQFTATEKPLENDLGRKERFQTISVMSVYSVKSIEELRFEDHKNEEDREGTQSSTLNQRATSSSFSPSSTTYMPTSPTFNLRPSYSNAFTFKKAPDKSNRQQKSSGQNSSFECNDWVTTGIEVQVKDSKNTRHLKGKKGAVQSVSGNKCSVYLYDAMYEMSISVTNLKPEEPRKHDKVKIIRGINRFSMTGTLINVDDPDGILKLDNTGEVVIVPVKNLAKLGLSPGRPRPINVPDIKRPIDVPGLKASTSQADFAQPGIKETTQATFAPNFSQITPEQMSLDLSEMSASGPSTWKRDFAFTPVIDFTSESDPNLGFTSPQPQGADEKPLSEMSVSEAQELKDALLESIAKCMQIQSSLYRLVLVKLRARVKDAGENATLHFESRELQLNKASSVSVTEMNVKDSPDPSIFNNPDVEEGFDVSLNDTTKTPKMKSLDDSDKSAGKEEVEMTTKILSKGNLEDTPGSLPEAPNLGILEDNYPSLNTGRTEQHSNTAPGSFSSLDDTGATLNDTPDATLENQKGSHKYAFETLLNELTQPLQALNRCTLIQRDLFQKLIMIVNAFTSNDGAALSDLYTEGQVNMVSVQSKLEYIAFKKKMECSYAQNPYTNHQLRQATSEDVVKPKNSVNMGTNGDDADNVRELPHGRGKLKTVRGEVVYNGEWCKGKRHGKGECLILSLPGINSDVVEHGFYSGGWKNNMRHGSGKMMFSSGAVYEGQWQFDKMTGYGTLKLPDGTIQRGTRKEGSLQGCAVFRWPDGVTEYREFGGTQLSRRPIEKDVADDLLEKSISRQQLLDLRECLTELKDENLRLTEKLNAQKVINDELVSKVHTSFFEIRESFKEQRELDNQTLVKELNKASDEVIAIQKELDEARGALLCLICFERRRDCIILPCSHLLYCRQCVSEHKKKGGSRGCPACRGPINCELQGLRSNDANGKKNVKKTTITLHVQHTSLNISSLFLHDYYLNTDKNIIPERSLLENAADSEYESKNQNEKAKKTTEYSANKASEVQHNIPLTSEFTSRVRFSPGTRKFSLPRASMVSPKFFQNISLNKQTIITLRSNLRLKFPIRKQHSWTPTSTKGKDSKRDAILDVRTHFKPTETFQYTHFASCHPQGVKKGFIKGEALRLLRTNSSELIFEEKITNFKAHLLQRGYPEDLINTTLSEVNFKDRKLALQQKPKTNQRILPFVTQYQPSVPNLKQILMKNWHLIEQQPLLSEIYKKPPLVSYKRGRSLKDILLTLGLLVIEKTVKGFGFWLANCARYPAHGHGQMTFSSDAVYEGQWLFDKMTGYGTLKLPDGTIQEGTWKEGSLQGCALFTWPHGVTEYREYDTIRGQLSSCKIEKEAAEKLSQTSSLRSQLLKLREQVSKLKEERSSHLELLNTQKTDQAEAKREIMSSLAKLKANFTTQRNKDYQQQRDEYEQKLKKATESESKSAERIRELEKLLEESSNAQLCQICFEHPRDCIIMPCTHLLYCRACVAEHKRSGANRCPTCRGPISGEILCNVNHSS</sequence>
<protein>
    <recommendedName>
        <fullName evidence="7">RING-type domain-containing protein</fullName>
    </recommendedName>
</protein>
<dbReference type="Gene3D" id="3.30.40.10">
    <property type="entry name" value="Zinc/RING finger domain, C3HC4 (zinc finger)"/>
    <property type="match status" value="2"/>
</dbReference>
<feature type="compositionally biased region" description="Basic and acidic residues" evidence="6">
    <location>
        <begin position="1030"/>
        <end position="1043"/>
    </location>
</feature>
<dbReference type="InterPro" id="IPR058912">
    <property type="entry name" value="HTH_animal"/>
</dbReference>
<dbReference type="InterPro" id="IPR041980">
    <property type="entry name" value="KOW_Spt5_6_metazoa"/>
</dbReference>
<dbReference type="Pfam" id="PF26215">
    <property type="entry name" value="HTH_animal"/>
    <property type="match status" value="1"/>
</dbReference>
<dbReference type="PANTHER" id="PTHR43215">
    <property type="entry name" value="RADIAL SPOKE HEAD 1 HOMOLOG"/>
    <property type="match status" value="1"/>
</dbReference>
<dbReference type="SMART" id="SM00184">
    <property type="entry name" value="RING"/>
    <property type="match status" value="2"/>
</dbReference>
<accession>A0ABN8P276</accession>
<dbReference type="InterPro" id="IPR003409">
    <property type="entry name" value="MORN"/>
</dbReference>
<comment type="caution">
    <text evidence="8">The sequence shown here is derived from an EMBL/GenBank/DDBJ whole genome shotgun (WGS) entry which is preliminary data.</text>
</comment>
<dbReference type="InterPro" id="IPR001841">
    <property type="entry name" value="Znf_RING"/>
</dbReference>
<dbReference type="InterPro" id="IPR057934">
    <property type="entry name" value="KOW_Spt5_7"/>
</dbReference>
<feature type="region of interest" description="Disordered" evidence="6">
    <location>
        <begin position="468"/>
        <end position="491"/>
    </location>
</feature>
<feature type="compositionally biased region" description="Low complexity" evidence="6">
    <location>
        <begin position="106"/>
        <end position="123"/>
    </location>
</feature>
<dbReference type="InterPro" id="IPR013083">
    <property type="entry name" value="Znf_RING/FYVE/PHD"/>
</dbReference>